<evidence type="ECO:0000313" key="3">
    <source>
        <dbReference type="Proteomes" id="UP000593882"/>
    </source>
</evidence>
<dbReference type="RefSeq" id="YP_010111658.1">
    <property type="nucleotide sequence ID" value="NC_055883.1"/>
</dbReference>
<dbReference type="KEGG" id="vg:65130086"/>
<proteinExistence type="predicted"/>
<dbReference type="Proteomes" id="UP000593882">
    <property type="component" value="Segment"/>
</dbReference>
<evidence type="ECO:0000259" key="1">
    <source>
        <dbReference type="Pfam" id="PF00692"/>
    </source>
</evidence>
<accession>A0A7M1S288</accession>
<dbReference type="InterPro" id="IPR036157">
    <property type="entry name" value="dUTPase-like_sf"/>
</dbReference>
<keyword evidence="3" id="KW-1185">Reference proteome</keyword>
<reference evidence="2 3" key="1">
    <citation type="submission" date="2020-07" db="EMBL/GenBank/DDBJ databases">
        <title>Taxonomic proposal: Crassvirales, a new order of highly abundant and diverse bacterial viruses.</title>
        <authorList>
            <person name="Shkoporov A.N."/>
            <person name="Stockdale S.R."/>
            <person name="Guerin E."/>
            <person name="Ross R.P."/>
            <person name="Hill C."/>
        </authorList>
    </citation>
    <scope>NUCLEOTIDE SEQUENCE [LARGE SCALE GENOMIC DNA]</scope>
</reference>
<dbReference type="Gene3D" id="2.70.40.10">
    <property type="match status" value="1"/>
</dbReference>
<protein>
    <submittedName>
        <fullName evidence="2">dUTP diphosphatase</fullName>
    </submittedName>
</protein>
<dbReference type="EMBL" id="MT774390">
    <property type="protein sequence ID" value="QOR59500.1"/>
    <property type="molecule type" value="Genomic_DNA"/>
</dbReference>
<dbReference type="SUPFAM" id="SSF51283">
    <property type="entry name" value="dUTPase-like"/>
    <property type="match status" value="1"/>
</dbReference>
<dbReference type="InterPro" id="IPR029054">
    <property type="entry name" value="dUTPase-like"/>
</dbReference>
<feature type="domain" description="dUTPase-like" evidence="1">
    <location>
        <begin position="64"/>
        <end position="134"/>
    </location>
</feature>
<name>A0A7M1S288_9CAUD</name>
<dbReference type="GeneID" id="65130086"/>
<dbReference type="Pfam" id="PF00692">
    <property type="entry name" value="dUTPase"/>
    <property type="match status" value="1"/>
</dbReference>
<evidence type="ECO:0000313" key="2">
    <source>
        <dbReference type="EMBL" id="QOR59500.1"/>
    </source>
</evidence>
<sequence>MRLKIKVKVLTGGCMPSISEKGDWIDLRSAETVELSASQANTLKRRTVNGVAEGHREVKIPVYYIPLGVAIKLPKGFEAIIASRSSAPDKLKVFIPNGEGIVDNSYSGNADEWHYICSPMENTTINSGDRICQFRIQLSQKATIWQKLKWLLSSGIELVEVDDLGEENRGGFGSTGVK</sequence>
<organism evidence="2 3">
    <name type="scientific">uncultured phage cr85_1</name>
    <dbReference type="NCBI Taxonomy" id="2772074"/>
    <lineage>
        <taxon>Viruses</taxon>
        <taxon>Duplodnaviria</taxon>
        <taxon>Heunggongvirae</taxon>
        <taxon>Uroviricota</taxon>
        <taxon>Caudoviricetes</taxon>
        <taxon>Crassvirales</taxon>
        <taxon>Steigviridae</taxon>
        <taxon>Asinivirinae</taxon>
        <taxon>Kahnovirus</taxon>
        <taxon>Kahnovirus oralis</taxon>
    </lineage>
</organism>